<dbReference type="InterPro" id="IPR036034">
    <property type="entry name" value="PDZ_sf"/>
</dbReference>
<dbReference type="SUPFAM" id="SSF50044">
    <property type="entry name" value="SH3-domain"/>
    <property type="match status" value="1"/>
</dbReference>
<proteinExistence type="inferred from homology"/>
<dbReference type="SMART" id="SM00072">
    <property type="entry name" value="GuKc"/>
    <property type="match status" value="1"/>
</dbReference>
<dbReference type="AlphaFoldDB" id="A0A665TPD9"/>
<dbReference type="InterPro" id="IPR008145">
    <property type="entry name" value="GK/Ca_channel_bsu"/>
</dbReference>
<dbReference type="Gene3D" id="2.30.42.10">
    <property type="match status" value="1"/>
</dbReference>
<dbReference type="FunFam" id="3.30.63.10:FF:000002">
    <property type="entry name" value="Guanylate kinase 1"/>
    <property type="match status" value="1"/>
</dbReference>
<dbReference type="InterPro" id="IPR001452">
    <property type="entry name" value="SH3_domain"/>
</dbReference>
<feature type="domain" description="PDZ" evidence="8">
    <location>
        <begin position="155"/>
        <end position="236"/>
    </location>
</feature>
<dbReference type="SUPFAM" id="SSF52540">
    <property type="entry name" value="P-loop containing nucleoside triphosphate hydrolases"/>
    <property type="match status" value="1"/>
</dbReference>
<dbReference type="CDD" id="cd00071">
    <property type="entry name" value="GMPK"/>
    <property type="match status" value="1"/>
</dbReference>
<reference evidence="9" key="2">
    <citation type="submission" date="2025-08" db="UniProtKB">
        <authorList>
            <consortium name="Ensembl"/>
        </authorList>
    </citation>
    <scope>IDENTIFICATION</scope>
</reference>
<dbReference type="OMA" id="YECLLEY"/>
<dbReference type="PROSITE" id="PS00856">
    <property type="entry name" value="GUANYLATE_KINASE_1"/>
    <property type="match status" value="1"/>
</dbReference>
<evidence type="ECO:0000313" key="10">
    <source>
        <dbReference type="Proteomes" id="UP000472264"/>
    </source>
</evidence>
<dbReference type="Pfam" id="PF00625">
    <property type="entry name" value="Guanylate_kin"/>
    <property type="match status" value="1"/>
</dbReference>
<gene>
    <name evidence="9" type="primary">LOC115062071</name>
</gene>
<keyword evidence="5" id="KW-0732">Signal</keyword>
<feature type="signal peptide" evidence="5">
    <location>
        <begin position="1"/>
        <end position="28"/>
    </location>
</feature>
<dbReference type="Pfam" id="PF00595">
    <property type="entry name" value="PDZ"/>
    <property type="match status" value="1"/>
</dbReference>
<name>A0A665TPD9_ECHNA</name>
<dbReference type="InterPro" id="IPR008144">
    <property type="entry name" value="Guanylate_kin-like_dom"/>
</dbReference>
<evidence type="ECO:0000259" key="8">
    <source>
        <dbReference type="PROSITE" id="PS50106"/>
    </source>
</evidence>
<evidence type="ECO:0000256" key="3">
    <source>
        <dbReference type="PROSITE-ProRule" id="PRU00192"/>
    </source>
</evidence>
<dbReference type="InterPro" id="IPR001478">
    <property type="entry name" value="PDZ"/>
</dbReference>
<dbReference type="InterPro" id="IPR027417">
    <property type="entry name" value="P-loop_NTPase"/>
</dbReference>
<organism evidence="9 10">
    <name type="scientific">Echeneis naucrates</name>
    <name type="common">Live sharksucker</name>
    <dbReference type="NCBI Taxonomy" id="173247"/>
    <lineage>
        <taxon>Eukaryota</taxon>
        <taxon>Metazoa</taxon>
        <taxon>Chordata</taxon>
        <taxon>Craniata</taxon>
        <taxon>Vertebrata</taxon>
        <taxon>Euteleostomi</taxon>
        <taxon>Actinopterygii</taxon>
        <taxon>Neopterygii</taxon>
        <taxon>Teleostei</taxon>
        <taxon>Neoteleostei</taxon>
        <taxon>Acanthomorphata</taxon>
        <taxon>Carangaria</taxon>
        <taxon>Carangiformes</taxon>
        <taxon>Echeneidae</taxon>
        <taxon>Echeneis</taxon>
    </lineage>
</organism>
<dbReference type="Proteomes" id="UP000472264">
    <property type="component" value="Chromosome 21"/>
</dbReference>
<dbReference type="PROSITE" id="PS50052">
    <property type="entry name" value="GUANYLATE_KINASE_2"/>
    <property type="match status" value="1"/>
</dbReference>
<feature type="transmembrane region" description="Helical" evidence="4">
    <location>
        <begin position="103"/>
        <end position="126"/>
    </location>
</feature>
<feature type="chain" id="PRO_5025635369" evidence="5">
    <location>
        <begin position="29"/>
        <end position="603"/>
    </location>
</feature>
<dbReference type="Ensembl" id="ENSENLT00000008964.1">
    <property type="protein sequence ID" value="ENSENLP00000008552.1"/>
    <property type="gene ID" value="ENSENLG00000004104.1"/>
</dbReference>
<keyword evidence="10" id="KW-1185">Reference proteome</keyword>
<dbReference type="PANTHER" id="PTHR23122">
    <property type="entry name" value="MEMBRANE-ASSOCIATED GUANYLATE KINASE MAGUK"/>
    <property type="match status" value="1"/>
</dbReference>
<keyword evidence="4" id="KW-1133">Transmembrane helix</keyword>
<dbReference type="InterPro" id="IPR036028">
    <property type="entry name" value="SH3-like_dom_sf"/>
</dbReference>
<dbReference type="InterPro" id="IPR050716">
    <property type="entry name" value="MAGUK"/>
</dbReference>
<dbReference type="PROSITE" id="PS50106">
    <property type="entry name" value="PDZ"/>
    <property type="match status" value="1"/>
</dbReference>
<evidence type="ECO:0000256" key="1">
    <source>
        <dbReference type="ARBA" id="ARBA00007014"/>
    </source>
</evidence>
<keyword evidence="2 3" id="KW-0728">SH3 domain</keyword>
<dbReference type="CDD" id="cd06799">
    <property type="entry name" value="PDZ_MPP3-MPP4-MPP7-like"/>
    <property type="match status" value="1"/>
</dbReference>
<dbReference type="InParanoid" id="A0A665TPD9"/>
<dbReference type="Gene3D" id="3.40.50.300">
    <property type="entry name" value="P-loop containing nucleotide triphosphate hydrolases"/>
    <property type="match status" value="1"/>
</dbReference>
<evidence type="ECO:0000256" key="4">
    <source>
        <dbReference type="SAM" id="Phobius"/>
    </source>
</evidence>
<dbReference type="PROSITE" id="PS50002">
    <property type="entry name" value="SH3"/>
    <property type="match status" value="1"/>
</dbReference>
<evidence type="ECO:0000259" key="6">
    <source>
        <dbReference type="PROSITE" id="PS50002"/>
    </source>
</evidence>
<feature type="domain" description="Guanylate kinase-like" evidence="7">
    <location>
        <begin position="399"/>
        <end position="585"/>
    </location>
</feature>
<evidence type="ECO:0000313" key="9">
    <source>
        <dbReference type="Ensembl" id="ENSENLP00000008552.1"/>
    </source>
</evidence>
<dbReference type="Gene3D" id="2.30.30.40">
    <property type="entry name" value="SH3 Domains"/>
    <property type="match status" value="1"/>
</dbReference>
<dbReference type="SUPFAM" id="SSF50156">
    <property type="entry name" value="PDZ domain-like"/>
    <property type="match status" value="1"/>
</dbReference>
<accession>A0A665TPD9</accession>
<evidence type="ECO:0000259" key="7">
    <source>
        <dbReference type="PROSITE" id="PS50052"/>
    </source>
</evidence>
<dbReference type="SMART" id="SM00228">
    <property type="entry name" value="PDZ"/>
    <property type="match status" value="1"/>
</dbReference>
<evidence type="ECO:0000256" key="2">
    <source>
        <dbReference type="ARBA" id="ARBA00022443"/>
    </source>
</evidence>
<feature type="domain" description="SH3" evidence="6">
    <location>
        <begin position="234"/>
        <end position="304"/>
    </location>
</feature>
<dbReference type="InterPro" id="IPR020590">
    <property type="entry name" value="Guanylate_kinase_CS"/>
</dbReference>
<comment type="similarity">
    <text evidence="1">Belongs to the MAGUK family.</text>
</comment>
<reference evidence="9" key="1">
    <citation type="submission" date="2021-04" db="EMBL/GenBank/DDBJ databases">
        <authorList>
            <consortium name="Wellcome Sanger Institute Data Sharing"/>
        </authorList>
    </citation>
    <scope>NUCLEOTIDE SEQUENCE [LARGE SCALE GENOMIC DNA]</scope>
</reference>
<sequence>MRTVGQSGLFVGHFCMLCFVMMRSVCVCMKLSTSLLYTVTSPAVNRNVSGAHMLHELLTAPWLHALLKMYESLLQFQMLMPTPFLPHSSGLSHEVYTRILTQFLLLFYPSLLLLLLLSLCFALLLAHDSVARADFGPVLPPLPEDFPEDEEAMRIVCLVKNNQPLGATIRKDEQTGQIFIARVIHGGLADRSGLLRPGDMLVEVNGSPVGGLDPEQVIQMLINSQGTILFKVIPDAVYMRAMVDYSPLQDSSIPCPDAGMAFSRGDLLEVVDQSDGKWWQARKLPCAASCAGLIPSAGTLKSKQREQWWCQPSQVHTCIRPCEDSSLHHSNPNMKKKKLKDLKYFNLSSAGFRRSFRLWRRTSYRRRRQSCTSCSPSSSALSTPYEEVTLYQRLPQENHRLIILVGPSGLGVAELRKRLIKLNPSTFQGPVPHTSRPIRAGEQTGREYHFVTKELFEYMICNHRFVEYGEYRGHLYGTSHDAIDDVLRRGRMCIIDVEPHSIQPLRTRTLKPYVVFIKPPDSDRLRQTRRDISNYSVNRVWTDEDLLELEEVSRLVEGKYRQFFDAVLVKDDLQDLCVQLWSIIQQVQEEPQWVPISWTRPEE</sequence>
<keyword evidence="4" id="KW-0812">Transmembrane</keyword>
<keyword evidence="4" id="KW-0472">Membrane</keyword>
<protein>
    <submittedName>
        <fullName evidence="9">Membrane protein, palmitoylated 4a (MAGUK p55 subfamily member 4)</fullName>
    </submittedName>
</protein>
<reference evidence="9" key="3">
    <citation type="submission" date="2025-09" db="UniProtKB">
        <authorList>
            <consortium name="Ensembl"/>
        </authorList>
    </citation>
    <scope>IDENTIFICATION</scope>
</reference>
<evidence type="ECO:0000256" key="5">
    <source>
        <dbReference type="SAM" id="SignalP"/>
    </source>
</evidence>